<dbReference type="Proteomes" id="UP001157418">
    <property type="component" value="Unassembled WGS sequence"/>
</dbReference>
<evidence type="ECO:0000256" key="1">
    <source>
        <dbReference type="SAM" id="MobiDB-lite"/>
    </source>
</evidence>
<proteinExistence type="predicted"/>
<dbReference type="EMBL" id="CAKMRJ010004445">
    <property type="protein sequence ID" value="CAH1437538.1"/>
    <property type="molecule type" value="Genomic_DNA"/>
</dbReference>
<feature type="compositionally biased region" description="Acidic residues" evidence="1">
    <location>
        <begin position="61"/>
        <end position="70"/>
    </location>
</feature>
<keyword evidence="3" id="KW-1185">Reference proteome</keyword>
<reference evidence="2 3" key="1">
    <citation type="submission" date="2022-01" db="EMBL/GenBank/DDBJ databases">
        <authorList>
            <person name="Xiong W."/>
            <person name="Schranz E."/>
        </authorList>
    </citation>
    <scope>NUCLEOTIDE SEQUENCE [LARGE SCALE GENOMIC DNA]</scope>
</reference>
<gene>
    <name evidence="2" type="ORF">LVIROSA_LOCUS23860</name>
</gene>
<name>A0AAU9NI95_9ASTR</name>
<protein>
    <submittedName>
        <fullName evidence="2">Uncharacterized protein</fullName>
    </submittedName>
</protein>
<organism evidence="2 3">
    <name type="scientific">Lactuca virosa</name>
    <dbReference type="NCBI Taxonomy" id="75947"/>
    <lineage>
        <taxon>Eukaryota</taxon>
        <taxon>Viridiplantae</taxon>
        <taxon>Streptophyta</taxon>
        <taxon>Embryophyta</taxon>
        <taxon>Tracheophyta</taxon>
        <taxon>Spermatophyta</taxon>
        <taxon>Magnoliopsida</taxon>
        <taxon>eudicotyledons</taxon>
        <taxon>Gunneridae</taxon>
        <taxon>Pentapetalae</taxon>
        <taxon>asterids</taxon>
        <taxon>campanulids</taxon>
        <taxon>Asterales</taxon>
        <taxon>Asteraceae</taxon>
        <taxon>Cichorioideae</taxon>
        <taxon>Cichorieae</taxon>
        <taxon>Lactucinae</taxon>
        <taxon>Lactuca</taxon>
    </lineage>
</organism>
<feature type="region of interest" description="Disordered" evidence="1">
    <location>
        <begin position="1"/>
        <end position="37"/>
    </location>
</feature>
<comment type="caution">
    <text evidence="2">The sequence shown here is derived from an EMBL/GenBank/DDBJ whole genome shotgun (WGS) entry which is preliminary data.</text>
</comment>
<evidence type="ECO:0000313" key="3">
    <source>
        <dbReference type="Proteomes" id="UP001157418"/>
    </source>
</evidence>
<feature type="compositionally biased region" description="Acidic residues" evidence="1">
    <location>
        <begin position="17"/>
        <end position="27"/>
    </location>
</feature>
<evidence type="ECO:0000313" key="2">
    <source>
        <dbReference type="EMBL" id="CAH1437538.1"/>
    </source>
</evidence>
<feature type="compositionally biased region" description="Basic and acidic residues" evidence="1">
    <location>
        <begin position="71"/>
        <end position="92"/>
    </location>
</feature>
<accession>A0AAU9NI95</accession>
<dbReference type="AlphaFoldDB" id="A0AAU9NI95"/>
<feature type="region of interest" description="Disordered" evidence="1">
    <location>
        <begin position="54"/>
        <end position="116"/>
    </location>
</feature>
<feature type="compositionally biased region" description="Basic and acidic residues" evidence="1">
    <location>
        <begin position="1"/>
        <end position="16"/>
    </location>
</feature>
<sequence length="141" mass="16985">MKFLKHDEFESMKEKEWEEWEEPLPEEQLEKEVNYSKPPVSTPMIFEVFAFTRPPNPVTEPIEEKEEESDESHFEKKNLERDKTKAKDTRMKKEPKRKHKEDVNPTMQESSRKAFNRRVACKRLRFKMMENEVVTLPPDAT</sequence>